<evidence type="ECO:0000256" key="2">
    <source>
        <dbReference type="ARBA" id="ARBA00022692"/>
    </source>
</evidence>
<keyword evidence="2 6" id="KW-0812">Transmembrane</keyword>
<dbReference type="InterPro" id="IPR029052">
    <property type="entry name" value="Metallo-depent_PP-like"/>
</dbReference>
<comment type="caution">
    <text evidence="8">The sequence shown here is derived from an EMBL/GenBank/DDBJ whole genome shotgun (WGS) entry which is preliminary data.</text>
</comment>
<feature type="domain" description="Calcineurin-like phosphoesterase" evidence="7">
    <location>
        <begin position="160"/>
        <end position="409"/>
    </location>
</feature>
<protein>
    <recommendedName>
        <fullName evidence="7">Calcineurin-like phosphoesterase domain-containing protein</fullName>
    </recommendedName>
</protein>
<dbReference type="SUPFAM" id="SSF56300">
    <property type="entry name" value="Metallo-dependent phosphatases"/>
    <property type="match status" value="1"/>
</dbReference>
<evidence type="ECO:0000313" key="8">
    <source>
        <dbReference type="EMBL" id="KAL0637632.1"/>
    </source>
</evidence>
<comment type="subcellular location">
    <subcellularLocation>
        <location evidence="1">Membrane</location>
        <topology evidence="1">Multi-pass membrane protein</topology>
    </subcellularLocation>
</comment>
<dbReference type="PANTHER" id="PTHR13315:SF4">
    <property type="entry name" value="METALLOPHOSPHOESTERASE, ISOFORM E"/>
    <property type="match status" value="1"/>
</dbReference>
<keyword evidence="9" id="KW-1185">Reference proteome</keyword>
<accession>A0ABR3GPH3</accession>
<evidence type="ECO:0000256" key="3">
    <source>
        <dbReference type="ARBA" id="ARBA00022989"/>
    </source>
</evidence>
<keyword evidence="3 6" id="KW-1133">Transmembrane helix</keyword>
<evidence type="ECO:0000256" key="5">
    <source>
        <dbReference type="SAM" id="MobiDB-lite"/>
    </source>
</evidence>
<feature type="transmembrane region" description="Helical" evidence="6">
    <location>
        <begin position="478"/>
        <end position="498"/>
    </location>
</feature>
<dbReference type="EMBL" id="JBBBZM010000032">
    <property type="protein sequence ID" value="KAL0637632.1"/>
    <property type="molecule type" value="Genomic_DNA"/>
</dbReference>
<proteinExistence type="predicted"/>
<evidence type="ECO:0000313" key="9">
    <source>
        <dbReference type="Proteomes" id="UP001447188"/>
    </source>
</evidence>
<dbReference type="InterPro" id="IPR033308">
    <property type="entry name" value="PGAP5/Cdc1/Ted1"/>
</dbReference>
<reference evidence="8 9" key="1">
    <citation type="submission" date="2024-02" db="EMBL/GenBank/DDBJ databases">
        <title>Discinaceae phylogenomics.</title>
        <authorList>
            <person name="Dirks A.C."/>
            <person name="James T.Y."/>
        </authorList>
    </citation>
    <scope>NUCLEOTIDE SEQUENCE [LARGE SCALE GENOMIC DNA]</scope>
    <source>
        <strain evidence="8 9">ACD0624</strain>
    </source>
</reference>
<dbReference type="Pfam" id="PF00149">
    <property type="entry name" value="Metallophos"/>
    <property type="match status" value="1"/>
</dbReference>
<name>A0ABR3GPH3_9PEZI</name>
<dbReference type="Proteomes" id="UP001447188">
    <property type="component" value="Unassembled WGS sequence"/>
</dbReference>
<organism evidence="8 9">
    <name type="scientific">Discina gigas</name>
    <dbReference type="NCBI Taxonomy" id="1032678"/>
    <lineage>
        <taxon>Eukaryota</taxon>
        <taxon>Fungi</taxon>
        <taxon>Dikarya</taxon>
        <taxon>Ascomycota</taxon>
        <taxon>Pezizomycotina</taxon>
        <taxon>Pezizomycetes</taxon>
        <taxon>Pezizales</taxon>
        <taxon>Discinaceae</taxon>
        <taxon>Discina</taxon>
    </lineage>
</organism>
<dbReference type="InterPro" id="IPR004843">
    <property type="entry name" value="Calcineurin-like_PHP"/>
</dbReference>
<evidence type="ECO:0000256" key="4">
    <source>
        <dbReference type="ARBA" id="ARBA00023136"/>
    </source>
</evidence>
<sequence>MSSAAEPHLYRHRSYSHSVNMAHPESTLSQRVLETLGNCYNRCTNKHWQPHQRRRGAGKRWSVKDVINIRNLVRVTCLLLLWWGERRVFDTAIQECLWENWEKWPSGATPHRMVIVADPQIIDPHTYPRRGLALKTTIYYTDQFMRRSWYTIQNSLLPSTSLFLGDLFDGGREWHHTPPSLFAQQNHIHTEDATPIREDPAAKPDWKLYNDDYWWQEYVRFLHIFPSYPYRKTIKTLPGNHDLGIGNGIREGVKERFTTYFGETSSVLEAGNHSIVLLDSVSLSNNVNPRIYQPEREFLDALPKRLSTGERTTKKPPHTIISASDTKPAEPEAPQDPVPWKNKLPTILLTHVPLYRLPNTPCGPHRESASAIAIRGGYQYQNVLTPELSNEILQKTSAKYVFSGDDHDYCEVEHMYTGDQGKVTEITVKSIAWTMGIRRPGFLLVSMWNPTNEGLEAALGVPTAQSQLCLLPDQIGTFVRYAQALTVSLLLIIVAVIVRRLRGTTRHENDTGPLLPTREKAASFGMSSSSAMAGPPRTGPRAATGAGYDQYDEDDGKYLKPAAGRNGGEKARGNGRGFLGGLRDVRDEFVAVWSVVLGFYLWLLWMW</sequence>
<dbReference type="PANTHER" id="PTHR13315">
    <property type="entry name" value="METALLO PHOSPHOESTERASE RELATED"/>
    <property type="match status" value="1"/>
</dbReference>
<feature type="region of interest" description="Disordered" evidence="5">
    <location>
        <begin position="306"/>
        <end position="340"/>
    </location>
</feature>
<evidence type="ECO:0000256" key="6">
    <source>
        <dbReference type="SAM" id="Phobius"/>
    </source>
</evidence>
<feature type="transmembrane region" description="Helical" evidence="6">
    <location>
        <begin position="589"/>
        <end position="606"/>
    </location>
</feature>
<evidence type="ECO:0000256" key="1">
    <source>
        <dbReference type="ARBA" id="ARBA00004141"/>
    </source>
</evidence>
<feature type="region of interest" description="Disordered" evidence="5">
    <location>
        <begin position="527"/>
        <end position="547"/>
    </location>
</feature>
<gene>
    <name evidence="8" type="ORF">Q9L58_003356</name>
</gene>
<keyword evidence="4 6" id="KW-0472">Membrane</keyword>
<evidence type="ECO:0000259" key="7">
    <source>
        <dbReference type="Pfam" id="PF00149"/>
    </source>
</evidence>